<evidence type="ECO:0000313" key="1">
    <source>
        <dbReference type="EMBL" id="MBC3887204.1"/>
    </source>
</evidence>
<dbReference type="OrthoDB" id="1777558at2"/>
<comment type="caution">
    <text evidence="1">The sequence shown here is derived from an EMBL/GenBank/DDBJ whole genome shotgun (WGS) entry which is preliminary data.</text>
</comment>
<reference evidence="1" key="2">
    <citation type="submission" date="2020-10" db="EMBL/GenBank/DDBJ databases">
        <title>Comparative genomics of the Acetobacterium genus.</title>
        <authorList>
            <person name="Marshall C."/>
            <person name="May H."/>
            <person name="Norman S."/>
        </authorList>
    </citation>
    <scope>NUCLEOTIDE SEQUENCE</scope>
    <source>
        <strain evidence="1">DER-2019</strain>
    </source>
</reference>
<dbReference type="RefSeq" id="WP_148566452.1">
    <property type="nucleotide sequence ID" value="NZ_RXYA01000004.1"/>
</dbReference>
<reference evidence="1" key="1">
    <citation type="submission" date="2019-10" db="EMBL/GenBank/DDBJ databases">
        <authorList>
            <person name="Ross D.E."/>
            <person name="Gulliver D."/>
        </authorList>
    </citation>
    <scope>NUCLEOTIDE SEQUENCE</scope>
    <source>
        <strain evidence="1">DER-2019</strain>
    </source>
</reference>
<evidence type="ECO:0008006" key="3">
    <source>
        <dbReference type="Google" id="ProtNLM"/>
    </source>
</evidence>
<dbReference type="Gene3D" id="3.30.420.40">
    <property type="match status" value="2"/>
</dbReference>
<sequence length="311" mass="36060">MKKKKRQWVVDLGEEVTKITKGFCTDAGIIQIENYWIEKTPNDVFNEGIPEKKIDLVVFLRTLLKEHHISDDLLLVINHKNMVVSSFAFPMMQIEEVKEAINWKMQVMIPEKFDNWRIDFLAKERTEIFEYLGIDVKKLDVLGVAVHKEVLKAYCKVFNSTKHGLKRIEPQFSVLGKLFAENQKNADLIIDMGQTSARLLFYDHGFLQEERRIEMNGSADFEIYLISVVKGIKESFQSPLGLARGYENSNIYLLGGKSLEYGVLNYIKEKINKEVKYFSIFLEDQSLFHFPKEMTEAELCLLLPCLSGMLK</sequence>
<dbReference type="EMBL" id="WJBD01000002">
    <property type="protein sequence ID" value="MBC3887204.1"/>
    <property type="molecule type" value="Genomic_DNA"/>
</dbReference>
<dbReference type="Proteomes" id="UP000616595">
    <property type="component" value="Unassembled WGS sequence"/>
</dbReference>
<evidence type="ECO:0000313" key="2">
    <source>
        <dbReference type="Proteomes" id="UP000616595"/>
    </source>
</evidence>
<dbReference type="PANTHER" id="PTHR32432:SF3">
    <property type="entry name" value="ETHANOLAMINE UTILIZATION PROTEIN EUTJ"/>
    <property type="match status" value="1"/>
</dbReference>
<proteinExistence type="predicted"/>
<protein>
    <recommendedName>
        <fullName evidence="3">Pilus assembly protein PilM</fullName>
    </recommendedName>
</protein>
<name>A0A923HR22_9FIRM</name>
<gene>
    <name evidence="1" type="ORF">GH810_02630</name>
</gene>
<accession>A0A923HR22</accession>
<dbReference type="PANTHER" id="PTHR32432">
    <property type="entry name" value="CELL DIVISION PROTEIN FTSA-RELATED"/>
    <property type="match status" value="1"/>
</dbReference>
<dbReference type="AlphaFoldDB" id="A0A923HR22"/>
<dbReference type="Gene3D" id="3.30.1490.300">
    <property type="match status" value="1"/>
</dbReference>
<organism evidence="1 2">
    <name type="scientific">Acetobacterium paludosum</name>
    <dbReference type="NCBI Taxonomy" id="52693"/>
    <lineage>
        <taxon>Bacteria</taxon>
        <taxon>Bacillati</taxon>
        <taxon>Bacillota</taxon>
        <taxon>Clostridia</taxon>
        <taxon>Eubacteriales</taxon>
        <taxon>Eubacteriaceae</taxon>
        <taxon>Acetobacterium</taxon>
    </lineage>
</organism>
<keyword evidence="2" id="KW-1185">Reference proteome</keyword>
<dbReference type="InterPro" id="IPR050696">
    <property type="entry name" value="FtsA/MreB"/>
</dbReference>